<dbReference type="GeneID" id="20805220"/>
<accession>W4H0R9</accession>
<organism evidence="3">
    <name type="scientific">Aphanomyces astaci</name>
    <name type="common">Crayfish plague agent</name>
    <dbReference type="NCBI Taxonomy" id="112090"/>
    <lineage>
        <taxon>Eukaryota</taxon>
        <taxon>Sar</taxon>
        <taxon>Stramenopiles</taxon>
        <taxon>Oomycota</taxon>
        <taxon>Saprolegniomycetes</taxon>
        <taxon>Saprolegniales</taxon>
        <taxon>Verrucalvaceae</taxon>
        <taxon>Aphanomyces</taxon>
    </lineage>
</organism>
<feature type="compositionally biased region" description="Basic residues" evidence="1">
    <location>
        <begin position="282"/>
        <end position="292"/>
    </location>
</feature>
<dbReference type="OrthoDB" id="79295at2759"/>
<evidence type="ECO:0000256" key="2">
    <source>
        <dbReference type="SAM" id="SignalP"/>
    </source>
</evidence>
<gene>
    <name evidence="3" type="ORF">H257_03224</name>
</gene>
<name>W4H0R9_APHAT</name>
<dbReference type="VEuPathDB" id="FungiDB:H257_03224"/>
<protein>
    <submittedName>
        <fullName evidence="3">Uncharacterized protein</fullName>
    </submittedName>
</protein>
<dbReference type="EMBL" id="KI913118">
    <property type="protein sequence ID" value="ETV85502.1"/>
    <property type="molecule type" value="Genomic_DNA"/>
</dbReference>
<proteinExistence type="predicted"/>
<feature type="chain" id="PRO_5004841438" evidence="2">
    <location>
        <begin position="24"/>
        <end position="292"/>
    </location>
</feature>
<feature type="region of interest" description="Disordered" evidence="1">
    <location>
        <begin position="270"/>
        <end position="292"/>
    </location>
</feature>
<dbReference type="RefSeq" id="XP_009825520.1">
    <property type="nucleotide sequence ID" value="XM_009827218.1"/>
</dbReference>
<feature type="signal peptide" evidence="2">
    <location>
        <begin position="1"/>
        <end position="23"/>
    </location>
</feature>
<dbReference type="AlphaFoldDB" id="W4H0R9"/>
<evidence type="ECO:0000313" key="3">
    <source>
        <dbReference type="EMBL" id="ETV85502.1"/>
    </source>
</evidence>
<reference evidence="3" key="1">
    <citation type="submission" date="2013-12" db="EMBL/GenBank/DDBJ databases">
        <title>The Genome Sequence of Aphanomyces astaci APO3.</title>
        <authorList>
            <consortium name="The Broad Institute Genomics Platform"/>
            <person name="Russ C."/>
            <person name="Tyler B."/>
            <person name="van West P."/>
            <person name="Dieguez-Uribeondo J."/>
            <person name="Young S.K."/>
            <person name="Zeng Q."/>
            <person name="Gargeya S."/>
            <person name="Fitzgerald M."/>
            <person name="Abouelleil A."/>
            <person name="Alvarado L."/>
            <person name="Chapman S.B."/>
            <person name="Gainer-Dewar J."/>
            <person name="Goldberg J."/>
            <person name="Griggs A."/>
            <person name="Gujja S."/>
            <person name="Hansen M."/>
            <person name="Howarth C."/>
            <person name="Imamovic A."/>
            <person name="Ireland A."/>
            <person name="Larimer J."/>
            <person name="McCowan C."/>
            <person name="Murphy C."/>
            <person name="Pearson M."/>
            <person name="Poon T.W."/>
            <person name="Priest M."/>
            <person name="Roberts A."/>
            <person name="Saif S."/>
            <person name="Shea T."/>
            <person name="Sykes S."/>
            <person name="Wortman J."/>
            <person name="Nusbaum C."/>
            <person name="Birren B."/>
        </authorList>
    </citation>
    <scope>NUCLEOTIDE SEQUENCE [LARGE SCALE GENOMIC DNA]</scope>
    <source>
        <strain evidence="3">APO3</strain>
    </source>
</reference>
<keyword evidence="2" id="KW-0732">Signal</keyword>
<sequence>MSGVLRLLLASLVYHYDFLVAHLQPNHPLLSTALFVEPGLAASLRLFVICGLESQCLVASGIPPHVELMRQLDKNQKSIQDISSIVLSGVREIVDEKGLATGNVTREFFESTLTKAIADVVDVARAVSNPHRPHADELASDYPVHHWGGQLHMLHKDFKFPSVDLGTTWSLWWRGNPSQKVPPFRKICTRDLSLKSECKEFYEWKYIMGKLSSYYTAQHGNGPNATASPEELLASFTIASRLLDPIRLTTTKKRTRRCGQLRVSTAARLVRQMEPPANQRPYQKRNKRPLRA</sequence>
<evidence type="ECO:0000256" key="1">
    <source>
        <dbReference type="SAM" id="MobiDB-lite"/>
    </source>
</evidence>